<dbReference type="Proteomes" id="UP001302249">
    <property type="component" value="Chromosome"/>
</dbReference>
<feature type="coiled-coil region" evidence="6">
    <location>
        <begin position="204"/>
        <end position="231"/>
    </location>
</feature>
<dbReference type="RefSeq" id="WP_313916427.1">
    <property type="nucleotide sequence ID" value="NZ_CP135076.1"/>
</dbReference>
<evidence type="ECO:0000256" key="2">
    <source>
        <dbReference type="ARBA" id="ARBA00022475"/>
    </source>
</evidence>
<name>A0ABZ0B9Y4_9SPHN</name>
<evidence type="ECO:0000256" key="4">
    <source>
        <dbReference type="ARBA" id="ARBA00022989"/>
    </source>
</evidence>
<dbReference type="SUPFAM" id="SSF52540">
    <property type="entry name" value="P-loop containing nucleoside triphosphate hydrolases"/>
    <property type="match status" value="1"/>
</dbReference>
<dbReference type="PANTHER" id="PTHR32309:SF31">
    <property type="entry name" value="CAPSULAR EXOPOLYSACCHARIDE FAMILY"/>
    <property type="match status" value="1"/>
</dbReference>
<protein>
    <submittedName>
        <fullName evidence="10">Wzz/FepE/Etk N-terminal domain-containing protein</fullName>
    </submittedName>
</protein>
<evidence type="ECO:0000256" key="5">
    <source>
        <dbReference type="ARBA" id="ARBA00023136"/>
    </source>
</evidence>
<proteinExistence type="predicted"/>
<keyword evidence="2" id="KW-1003">Cell membrane</keyword>
<dbReference type="Gene3D" id="3.40.50.300">
    <property type="entry name" value="P-loop containing nucleotide triphosphate hydrolases"/>
    <property type="match status" value="1"/>
</dbReference>
<accession>A0ABZ0B9Y4</accession>
<keyword evidence="5 7" id="KW-0472">Membrane</keyword>
<keyword evidence="6" id="KW-0175">Coiled coil</keyword>
<keyword evidence="4 7" id="KW-1133">Transmembrane helix</keyword>
<evidence type="ECO:0000259" key="9">
    <source>
        <dbReference type="Pfam" id="PF13807"/>
    </source>
</evidence>
<dbReference type="InterPro" id="IPR050445">
    <property type="entry name" value="Bact_polysacc_biosynth/exp"/>
</dbReference>
<feature type="domain" description="Tyrosine-protein kinase G-rich" evidence="9">
    <location>
        <begin position="390"/>
        <end position="466"/>
    </location>
</feature>
<feature type="transmembrane region" description="Helical" evidence="7">
    <location>
        <begin position="46"/>
        <end position="66"/>
    </location>
</feature>
<keyword evidence="11" id="KW-1185">Reference proteome</keyword>
<dbReference type="InterPro" id="IPR032807">
    <property type="entry name" value="GNVR"/>
</dbReference>
<evidence type="ECO:0000313" key="11">
    <source>
        <dbReference type="Proteomes" id="UP001302249"/>
    </source>
</evidence>
<evidence type="ECO:0000256" key="7">
    <source>
        <dbReference type="SAM" id="Phobius"/>
    </source>
</evidence>
<organism evidence="10 11">
    <name type="scientific">Stakelama saccharophila</name>
    <dbReference type="NCBI Taxonomy" id="3075605"/>
    <lineage>
        <taxon>Bacteria</taxon>
        <taxon>Pseudomonadati</taxon>
        <taxon>Pseudomonadota</taxon>
        <taxon>Alphaproteobacteria</taxon>
        <taxon>Sphingomonadales</taxon>
        <taxon>Sphingomonadaceae</taxon>
        <taxon>Stakelama</taxon>
    </lineage>
</organism>
<keyword evidence="3 7" id="KW-0812">Transmembrane</keyword>
<comment type="subcellular location">
    <subcellularLocation>
        <location evidence="1">Cell membrane</location>
        <topology evidence="1">Multi-pass membrane protein</topology>
    </subcellularLocation>
</comment>
<dbReference type="Pfam" id="PF13807">
    <property type="entry name" value="GNVR"/>
    <property type="match status" value="1"/>
</dbReference>
<dbReference type="EMBL" id="CP135076">
    <property type="protein sequence ID" value="WNO54194.1"/>
    <property type="molecule type" value="Genomic_DNA"/>
</dbReference>
<dbReference type="Pfam" id="PF02706">
    <property type="entry name" value="Wzz"/>
    <property type="match status" value="1"/>
</dbReference>
<dbReference type="InterPro" id="IPR027417">
    <property type="entry name" value="P-loop_NTPase"/>
</dbReference>
<evidence type="ECO:0000313" key="10">
    <source>
        <dbReference type="EMBL" id="WNO54194.1"/>
    </source>
</evidence>
<sequence>MTSLAKTYRSEDFYEGTGRSEHAGQDPEMYNLQARYLQRVIARHRWLIIGIVGITLAVAILSQMLATPRYRTTATVQVELTDEEGANQAEAAARNAQRVENEAKIYRSRAVAEHVVRTLDLTSSAKFMGGAAKPPDKVREEDRAVATTKLVDSVRILNNEKSDLIDIEVTSPFPKIATRIANQYADSAQAMRLNRREERRKQLLAGLDKQAKRLAGELAAAEKRVADFRRDTGMLEGAGGSEDLSQINRVAVETASAEGMQSAMAARSAGVSRAAGMRTTAGAASPLLQQQQQEYETLLNERARLASLYGSGHPEMVRVQNQIDALKSNIDREKASALAVARAQANAEAAQQTQLARSEAAAASARAGRLQSELRGMLSKAFRNNTNNVELARLEREAQVAHDVYMATHKQAEEVRALLGVIGVNSTLVSPATVPTDPFSPTPKKTITAAFFGSLVLSLLLVFAKEIMDDKVRSVEQVRRWFGLPTYGMFPLIPGLRTSSLEDSPVLREPQSLFAEVARAVHSEVLDLGRGHQPHTVLITSPLPGDGKSTVALSLCAAAASAGRRAIIVDFDLRRPGMMQEIQRQSEGPDLVELLLDPAPQFLLPNSDQESTSREIETYKPRVLSVREPVRDPASLISHRRVVALMANLREQYDLVIVNGPAALAVRDARTLSEIADHTLMVLSWGRTTIDEVNATMQQMSGKIDAAVFDKVDYAEHARRGYGDSVQFYMDSAAYYTGDVPRQTGLAGRLRRLFKRPARVWQG</sequence>
<evidence type="ECO:0000259" key="8">
    <source>
        <dbReference type="Pfam" id="PF02706"/>
    </source>
</evidence>
<dbReference type="InterPro" id="IPR003856">
    <property type="entry name" value="LPS_length_determ_N"/>
</dbReference>
<gene>
    <name evidence="10" type="ORF">RPR59_02730</name>
</gene>
<evidence type="ECO:0000256" key="6">
    <source>
        <dbReference type="SAM" id="Coils"/>
    </source>
</evidence>
<dbReference type="PANTHER" id="PTHR32309">
    <property type="entry name" value="TYROSINE-PROTEIN KINASE"/>
    <property type="match status" value="1"/>
</dbReference>
<reference evidence="10 11" key="1">
    <citation type="submission" date="2023-09" db="EMBL/GenBank/DDBJ databases">
        <authorList>
            <person name="Rey-Velasco X."/>
        </authorList>
    </citation>
    <scope>NUCLEOTIDE SEQUENCE [LARGE SCALE GENOMIC DNA]</scope>
    <source>
        <strain evidence="10 11">W311</strain>
    </source>
</reference>
<evidence type="ECO:0000256" key="1">
    <source>
        <dbReference type="ARBA" id="ARBA00004651"/>
    </source>
</evidence>
<feature type="domain" description="Polysaccharide chain length determinant N-terminal" evidence="8">
    <location>
        <begin position="37"/>
        <end position="118"/>
    </location>
</feature>
<feature type="coiled-coil region" evidence="6">
    <location>
        <begin position="288"/>
        <end position="336"/>
    </location>
</feature>
<evidence type="ECO:0000256" key="3">
    <source>
        <dbReference type="ARBA" id="ARBA00022692"/>
    </source>
</evidence>